<dbReference type="SMART" id="SM00663">
    <property type="entry name" value="RPOLA_N"/>
    <property type="match status" value="1"/>
</dbReference>
<dbReference type="EMBL" id="QPFP01000024">
    <property type="protein sequence ID" value="TEB30096.1"/>
    <property type="molecule type" value="Genomic_DNA"/>
</dbReference>
<dbReference type="InterPro" id="IPR007066">
    <property type="entry name" value="RNA_pol_Rpb1_3"/>
</dbReference>
<dbReference type="FunFam" id="3.30.1490.180:FF:000003">
    <property type="entry name" value="DNA-directed RNA polymerase subunit"/>
    <property type="match status" value="1"/>
</dbReference>
<dbReference type="InterPro" id="IPR007081">
    <property type="entry name" value="RNA_pol_Rpb1_5"/>
</dbReference>
<comment type="caution">
    <text evidence="15">The sequence shown here is derived from an EMBL/GenBank/DDBJ whole genome shotgun (WGS) entry which is preliminary data.</text>
</comment>
<dbReference type="Pfam" id="PF00623">
    <property type="entry name" value="RNA_pol_Rpb1_2"/>
    <property type="match status" value="1"/>
</dbReference>
<dbReference type="PANTHER" id="PTHR19376:SF11">
    <property type="entry name" value="DNA-DIRECTED RNA POLYMERASE I SUBUNIT RPA1"/>
    <property type="match status" value="1"/>
</dbReference>
<dbReference type="Gene3D" id="6.10.250.2940">
    <property type="match status" value="1"/>
</dbReference>
<keyword evidence="7" id="KW-0479">Metal-binding</keyword>
<feature type="compositionally biased region" description="Acidic residues" evidence="13">
    <location>
        <begin position="65"/>
        <end position="77"/>
    </location>
</feature>
<dbReference type="InterPro" id="IPR042102">
    <property type="entry name" value="RNA_pol_Rpb1_3_sf"/>
</dbReference>
<keyword evidence="6" id="KW-0548">Nucleotidyltransferase</keyword>
<dbReference type="InterPro" id="IPR047107">
    <property type="entry name" value="DNA-dir_RNA_pol1_lsu_C"/>
</dbReference>
<evidence type="ECO:0000256" key="3">
    <source>
        <dbReference type="ARBA" id="ARBA00012418"/>
    </source>
</evidence>
<keyword evidence="8" id="KW-0862">Zinc</keyword>
<dbReference type="GO" id="GO:0003677">
    <property type="term" value="F:DNA binding"/>
    <property type="evidence" value="ECO:0007669"/>
    <property type="project" value="InterPro"/>
</dbReference>
<dbReference type="InterPro" id="IPR007083">
    <property type="entry name" value="RNA_pol_Rpb1_4"/>
</dbReference>
<dbReference type="Gene3D" id="1.10.150.390">
    <property type="match status" value="1"/>
</dbReference>
<dbReference type="Gene3D" id="3.30.70.2850">
    <property type="match status" value="1"/>
</dbReference>
<keyword evidence="10" id="KW-0804">Transcription</keyword>
<dbReference type="STRING" id="71717.A0A4Y7T7D8"/>
<keyword evidence="5" id="KW-0808">Transferase</keyword>
<gene>
    <name evidence="15" type="ORF">FA13DRAFT_567305</name>
</gene>
<dbReference type="InterPro" id="IPR015699">
    <property type="entry name" value="DNA-dir_RNA_pol1_lsu_N"/>
</dbReference>
<comment type="subcellular location">
    <subcellularLocation>
        <location evidence="1">Nucleus</location>
    </subcellularLocation>
</comment>
<comment type="similarity">
    <text evidence="2">Belongs to the RNA polymerase beta' chain family.</text>
</comment>
<dbReference type="FunFam" id="1.10.274.100:FF:000006">
    <property type="entry name" value="DNA-directed RNA polymerase subunit"/>
    <property type="match status" value="1"/>
</dbReference>
<evidence type="ECO:0000256" key="2">
    <source>
        <dbReference type="ARBA" id="ARBA00006460"/>
    </source>
</evidence>
<dbReference type="EC" id="2.7.7.6" evidence="3"/>
<dbReference type="Proteomes" id="UP000298030">
    <property type="component" value="Unassembled WGS sequence"/>
</dbReference>
<protein>
    <recommendedName>
        <fullName evidence="3">DNA-directed RNA polymerase</fullName>
        <ecNumber evidence="3">2.7.7.6</ecNumber>
    </recommendedName>
</protein>
<dbReference type="Gene3D" id="1.10.357.120">
    <property type="match status" value="1"/>
</dbReference>
<dbReference type="InterPro" id="IPR000722">
    <property type="entry name" value="RNA_pol_asu"/>
</dbReference>
<accession>A0A4Y7T7D8</accession>
<feature type="region of interest" description="Disordered" evidence="13">
    <location>
        <begin position="54"/>
        <end position="77"/>
    </location>
</feature>
<feature type="compositionally biased region" description="Acidic residues" evidence="13">
    <location>
        <begin position="1347"/>
        <end position="1357"/>
    </location>
</feature>
<evidence type="ECO:0000256" key="13">
    <source>
        <dbReference type="SAM" id="MobiDB-lite"/>
    </source>
</evidence>
<feature type="domain" description="RNA polymerase N-terminal" evidence="14">
    <location>
        <begin position="298"/>
        <end position="639"/>
    </location>
</feature>
<evidence type="ECO:0000313" key="16">
    <source>
        <dbReference type="Proteomes" id="UP000298030"/>
    </source>
</evidence>
<dbReference type="CDD" id="cd01435">
    <property type="entry name" value="RNAP_I_RPA1_N"/>
    <property type="match status" value="1"/>
</dbReference>
<dbReference type="OrthoDB" id="270392at2759"/>
<keyword evidence="9" id="KW-0460">Magnesium</keyword>
<dbReference type="Pfam" id="PF04983">
    <property type="entry name" value="RNA_pol_Rpb1_3"/>
    <property type="match status" value="1"/>
</dbReference>
<evidence type="ECO:0000256" key="4">
    <source>
        <dbReference type="ARBA" id="ARBA00022478"/>
    </source>
</evidence>
<evidence type="ECO:0000256" key="7">
    <source>
        <dbReference type="ARBA" id="ARBA00022723"/>
    </source>
</evidence>
<name>A0A4Y7T7D8_COPMI</name>
<dbReference type="Pfam" id="PF04998">
    <property type="entry name" value="RNA_pol_Rpb1_5"/>
    <property type="match status" value="1"/>
</dbReference>
<dbReference type="Gene3D" id="2.40.40.20">
    <property type="match status" value="1"/>
</dbReference>
<evidence type="ECO:0000256" key="6">
    <source>
        <dbReference type="ARBA" id="ARBA00022695"/>
    </source>
</evidence>
<dbReference type="CDD" id="cd02735">
    <property type="entry name" value="RNAP_I_Rpa1_C"/>
    <property type="match status" value="1"/>
</dbReference>
<dbReference type="GO" id="GO:0006351">
    <property type="term" value="P:DNA-templated transcription"/>
    <property type="evidence" value="ECO:0007669"/>
    <property type="project" value="InterPro"/>
</dbReference>
<comment type="catalytic activity">
    <reaction evidence="12">
        <text>RNA(n) + a ribonucleoside 5'-triphosphate = RNA(n+1) + diphosphate</text>
        <dbReference type="Rhea" id="RHEA:21248"/>
        <dbReference type="Rhea" id="RHEA-COMP:14527"/>
        <dbReference type="Rhea" id="RHEA-COMP:17342"/>
        <dbReference type="ChEBI" id="CHEBI:33019"/>
        <dbReference type="ChEBI" id="CHEBI:61557"/>
        <dbReference type="ChEBI" id="CHEBI:140395"/>
        <dbReference type="EC" id="2.7.7.6"/>
    </reaction>
</comment>
<dbReference type="Gene3D" id="1.10.132.30">
    <property type="match status" value="1"/>
</dbReference>
<evidence type="ECO:0000256" key="8">
    <source>
        <dbReference type="ARBA" id="ARBA00022833"/>
    </source>
</evidence>
<feature type="region of interest" description="Disordered" evidence="13">
    <location>
        <begin position="1320"/>
        <end position="1384"/>
    </location>
</feature>
<feature type="region of interest" description="Disordered" evidence="13">
    <location>
        <begin position="155"/>
        <end position="251"/>
    </location>
</feature>
<dbReference type="PANTHER" id="PTHR19376">
    <property type="entry name" value="DNA-DIRECTED RNA POLYMERASE"/>
    <property type="match status" value="1"/>
</dbReference>
<evidence type="ECO:0000256" key="11">
    <source>
        <dbReference type="ARBA" id="ARBA00023242"/>
    </source>
</evidence>
<feature type="compositionally biased region" description="Acidic residues" evidence="13">
    <location>
        <begin position="1373"/>
        <end position="1384"/>
    </location>
</feature>
<dbReference type="Pfam" id="PF05000">
    <property type="entry name" value="RNA_pol_Rpb1_4"/>
    <property type="match status" value="1"/>
</dbReference>
<proteinExistence type="inferred from homology"/>
<dbReference type="GO" id="GO:0003899">
    <property type="term" value="F:DNA-directed RNA polymerase activity"/>
    <property type="evidence" value="ECO:0007669"/>
    <property type="project" value="UniProtKB-EC"/>
</dbReference>
<dbReference type="InterPro" id="IPR038120">
    <property type="entry name" value="Rpb1_funnel_sf"/>
</dbReference>
<evidence type="ECO:0000256" key="5">
    <source>
        <dbReference type="ARBA" id="ARBA00022679"/>
    </source>
</evidence>
<dbReference type="FunFam" id="2.40.40.20:FF:000019">
    <property type="entry name" value="DNA-directed RNA polymerase II subunit RPB1"/>
    <property type="match status" value="1"/>
</dbReference>
<keyword evidence="16" id="KW-1185">Reference proteome</keyword>
<evidence type="ECO:0000256" key="10">
    <source>
        <dbReference type="ARBA" id="ARBA00023163"/>
    </source>
</evidence>
<keyword evidence="4" id="KW-0240">DNA-directed RNA polymerase</keyword>
<evidence type="ECO:0000313" key="15">
    <source>
        <dbReference type="EMBL" id="TEB30096.1"/>
    </source>
</evidence>
<dbReference type="GO" id="GO:0046872">
    <property type="term" value="F:metal ion binding"/>
    <property type="evidence" value="ECO:0007669"/>
    <property type="project" value="UniProtKB-KW"/>
</dbReference>
<evidence type="ECO:0000256" key="12">
    <source>
        <dbReference type="ARBA" id="ARBA00048552"/>
    </source>
</evidence>
<feature type="compositionally biased region" description="Acidic residues" evidence="13">
    <location>
        <begin position="206"/>
        <end position="224"/>
    </location>
</feature>
<evidence type="ECO:0000256" key="1">
    <source>
        <dbReference type="ARBA" id="ARBA00004123"/>
    </source>
</evidence>
<evidence type="ECO:0000259" key="14">
    <source>
        <dbReference type="SMART" id="SM00663"/>
    </source>
</evidence>
<reference evidence="15 16" key="1">
    <citation type="journal article" date="2019" name="Nat. Ecol. Evol.">
        <title>Megaphylogeny resolves global patterns of mushroom evolution.</title>
        <authorList>
            <person name="Varga T."/>
            <person name="Krizsan K."/>
            <person name="Foldi C."/>
            <person name="Dima B."/>
            <person name="Sanchez-Garcia M."/>
            <person name="Sanchez-Ramirez S."/>
            <person name="Szollosi G.J."/>
            <person name="Szarkandi J.G."/>
            <person name="Papp V."/>
            <person name="Albert L."/>
            <person name="Andreopoulos W."/>
            <person name="Angelini C."/>
            <person name="Antonin V."/>
            <person name="Barry K.W."/>
            <person name="Bougher N.L."/>
            <person name="Buchanan P."/>
            <person name="Buyck B."/>
            <person name="Bense V."/>
            <person name="Catcheside P."/>
            <person name="Chovatia M."/>
            <person name="Cooper J."/>
            <person name="Damon W."/>
            <person name="Desjardin D."/>
            <person name="Finy P."/>
            <person name="Geml J."/>
            <person name="Haridas S."/>
            <person name="Hughes K."/>
            <person name="Justo A."/>
            <person name="Karasinski D."/>
            <person name="Kautmanova I."/>
            <person name="Kiss B."/>
            <person name="Kocsube S."/>
            <person name="Kotiranta H."/>
            <person name="LaButti K.M."/>
            <person name="Lechner B.E."/>
            <person name="Liimatainen K."/>
            <person name="Lipzen A."/>
            <person name="Lukacs Z."/>
            <person name="Mihaltcheva S."/>
            <person name="Morgado L.N."/>
            <person name="Niskanen T."/>
            <person name="Noordeloos M.E."/>
            <person name="Ohm R.A."/>
            <person name="Ortiz-Santana B."/>
            <person name="Ovrebo C."/>
            <person name="Racz N."/>
            <person name="Riley R."/>
            <person name="Savchenko A."/>
            <person name="Shiryaev A."/>
            <person name="Soop K."/>
            <person name="Spirin V."/>
            <person name="Szebenyi C."/>
            <person name="Tomsovsky M."/>
            <person name="Tulloss R.E."/>
            <person name="Uehling J."/>
            <person name="Grigoriev I.V."/>
            <person name="Vagvolgyi C."/>
            <person name="Papp T."/>
            <person name="Martin F.M."/>
            <person name="Miettinen O."/>
            <person name="Hibbett D.S."/>
            <person name="Nagy L.G."/>
        </authorList>
    </citation>
    <scope>NUCLEOTIDE SEQUENCE [LARGE SCALE GENOMIC DNA]</scope>
    <source>
        <strain evidence="15 16">FP101781</strain>
    </source>
</reference>
<dbReference type="SUPFAM" id="SSF64484">
    <property type="entry name" value="beta and beta-prime subunits of DNA dependent RNA-polymerase"/>
    <property type="match status" value="1"/>
</dbReference>
<dbReference type="GO" id="GO:0005736">
    <property type="term" value="C:RNA polymerase I complex"/>
    <property type="evidence" value="ECO:0007669"/>
    <property type="project" value="TreeGrafter"/>
</dbReference>
<evidence type="ECO:0000256" key="9">
    <source>
        <dbReference type="ARBA" id="ARBA00022842"/>
    </source>
</evidence>
<keyword evidence="11" id="KW-0539">Nucleus</keyword>
<feature type="compositionally biased region" description="Basic and acidic residues" evidence="13">
    <location>
        <begin position="225"/>
        <end position="236"/>
    </location>
</feature>
<dbReference type="InterPro" id="IPR045867">
    <property type="entry name" value="DNA-dir_RpoC_beta_prime"/>
</dbReference>
<dbReference type="Gene3D" id="3.30.1490.180">
    <property type="entry name" value="RNA polymerase ii"/>
    <property type="match status" value="1"/>
</dbReference>
<dbReference type="Gene3D" id="1.10.274.100">
    <property type="entry name" value="RNA polymerase Rpb1, domain 3"/>
    <property type="match status" value="1"/>
</dbReference>
<dbReference type="InterPro" id="IPR006592">
    <property type="entry name" value="RNA_pol_N"/>
</dbReference>
<sequence length="1645" mass="183525">MGNLYNLLRGCCMFCHRFKMNRTVLWKYMAKLRLLERGLVDAALGVDDLHLKVSGGKGKGKAEDSAEDVEMDVEDEVPDEKPEEFMARINLYVAIHLSRTKNSRDDYKSENAYQLRKEVIQEFLRNCILKKCQNGDCSSHAYTYRKEGHTKIIEYDLSPKQKGQNQRRRPDVLLAEKSLTQYANAKGKKRADDEDVEMESSGSSESEGEGDDLLGDSDESGEDEPLAKTHTGEDLPRAANGKIKTTRGRNERVMAPEECRAHLRRLFKNESVMCSLLFGRHGPHAPVTKDQLSIASADMFFIEVLPVSPTRFRPPAKMGETLFEHPQNELLARVLNTSYQLRDINMDLRTASTKGETFDEANRRTLMSKLLDRLIQLQVDVNSFMDSGKNPQPVRQGKLPPAGVKQGLEKKEGLFRKNMMGKRVNYAARSVISPDANIEPSEIGIPPVFARKLTFPEPVTAANFHEMRQRVITGPHGYPGASMVEYEDGRQQSLDKLTVEQRTAIANQLMTPQGDQTGTVKKGLYTRTPAVNKKVYRHLQDGDILILNRQPTLHKPSMMCHKAKVLRGEKTIRMHYANCNSYNADFDGDEMNIHFPQNHVARAEAYFIANNDNQYLVPTSGNPIRGLIQDHVVAGVWMTCQDAFFTREEYFQLLYGALRPEEERDSNSRLVTLPPTIWKPKPLWTGKQIISTVLKNITPKQYEGLNLQAKTKVPGGLWGKDSQEDKVLFVDGELLCGVLDKAAFGASDYGLVHSVYELYGADIAGKLLGVLSRLFTKFLQHRAFTCRMDDLILTPGGDEQRRSLLAGGSNLGTEGAIENFPSLNGVDEKDIPGQLRVLLEAVLRDDNKMAGLDLTVKTKLSKLTTSISNSCLPDGLLRKFPFNHMQTMTLSGAKGSKVNASQISCALGQQELEGRRVPVMISGKTLPSFKAFETKAIAGGYVASRFLTGIKPQEFYFHCMAGREGLIDTAVKTSRSGYLQRCLIKHLEGLRVHYDHTVRGSDNSVYQFVYGGDGLDVTKQKHIQEFGFIAHNQISVAKRLQPKHVIGAVDQFEAAKYMKKVLGKSATRPKDRLKPAKRDKYDPALSKYSPSRYLGATSEAFAENVARYIEGNKDGLLGDGDEDRPFPSRRELLNPKIFSLLMNVKYMRSLVEPGEAVGLLASQGVGEPSTQMTLNTFHFAGHGAANVTLGIPRLREIVMTASQKPKTPSMTMRVRADTPAEDVDMFCKRASRVTLSQVVNDVVVNEQLRVQDQARRTQFTVDLNFFPKEEYLEEYDVEPSEILAVFATKFPLILKKELQNELKRLDADLKGQIAELGKGKSVRRRDGGDGNEDDDDEGKGRKNADAGSDDDDDDADADQDKRARQKKQQATYESDDDDSEDDGEAFNDADIEAAFSDDGSESGEKPKLSKKQLNFKQLVQKTSDIFQGHLSYAVSFDFDETKATFQVEFRPDMPKLLFVGVIERTCRAAIIREIPGITDCFQVKEDGKKGEEPQIKLTTNGSNFRGVWEFSASGGESIIEDEEIYSNDIYAILKTYGVEMARAAILKEVGGVFAAYSIQVDPRHLELIADYMTFDGGYKPFNRKGISTNPSPLLKASYETTMAFLCDATLYGDYDDLSTPSGNIVVGRPNATGTGVFDVKMATGA</sequence>
<organism evidence="15 16">
    <name type="scientific">Coprinellus micaceus</name>
    <name type="common">Glistening ink-cap mushroom</name>
    <name type="synonym">Coprinus micaceus</name>
    <dbReference type="NCBI Taxonomy" id="71717"/>
    <lineage>
        <taxon>Eukaryota</taxon>
        <taxon>Fungi</taxon>
        <taxon>Dikarya</taxon>
        <taxon>Basidiomycota</taxon>
        <taxon>Agaricomycotina</taxon>
        <taxon>Agaricomycetes</taxon>
        <taxon>Agaricomycetidae</taxon>
        <taxon>Agaricales</taxon>
        <taxon>Agaricineae</taxon>
        <taxon>Psathyrellaceae</taxon>
        <taxon>Coprinellus</taxon>
    </lineage>
</organism>